<feature type="region of interest" description="Disordered" evidence="1">
    <location>
        <begin position="1"/>
        <end position="29"/>
    </location>
</feature>
<protein>
    <submittedName>
        <fullName evidence="4">Casein kinase II subunit beta</fullName>
    </submittedName>
</protein>
<evidence type="ECO:0000256" key="1">
    <source>
        <dbReference type="SAM" id="MobiDB-lite"/>
    </source>
</evidence>
<dbReference type="EMBL" id="UZAK01034212">
    <property type="protein sequence ID" value="VDP43180.1"/>
    <property type="molecule type" value="Genomic_DNA"/>
</dbReference>
<keyword evidence="3" id="KW-1185">Reference proteome</keyword>
<dbReference type="AlphaFoldDB" id="A0A183K802"/>
<dbReference type="Proteomes" id="UP000279833">
    <property type="component" value="Unassembled WGS sequence"/>
</dbReference>
<reference evidence="4" key="1">
    <citation type="submission" date="2016-06" db="UniProtKB">
        <authorList>
            <consortium name="WormBaseParasite"/>
        </authorList>
    </citation>
    <scope>IDENTIFICATION</scope>
</reference>
<reference evidence="2 3" key="2">
    <citation type="submission" date="2018-11" db="EMBL/GenBank/DDBJ databases">
        <authorList>
            <consortium name="Pathogen Informatics"/>
        </authorList>
    </citation>
    <scope>NUCLEOTIDE SEQUENCE [LARGE SCALE GENOMIC DNA]</scope>
    <source>
        <strain evidence="2">Dakar</strain>
        <strain evidence="3">Dakar, Senegal</strain>
    </source>
</reference>
<sequence>MDATLSNDEEEIGSISSDEFTERDDDNDEDVYDNRLYDICNLAQPPHETAGGSAWIFCPCEAMLHLFCAYDPSPHVHGIHYSICSAITES</sequence>
<dbReference type="WBParaSite" id="SCUD_0001113101-mRNA-1">
    <property type="protein sequence ID" value="SCUD_0001113101-mRNA-1"/>
    <property type="gene ID" value="SCUD_0001113101"/>
</dbReference>
<name>A0A183K802_9TREM</name>
<accession>A0A183K802</accession>
<evidence type="ECO:0000313" key="3">
    <source>
        <dbReference type="Proteomes" id="UP000279833"/>
    </source>
</evidence>
<feature type="compositionally biased region" description="Acidic residues" evidence="1">
    <location>
        <begin position="19"/>
        <end position="29"/>
    </location>
</feature>
<gene>
    <name evidence="2" type="ORF">SCUD_LOCUS11131</name>
</gene>
<organism evidence="4">
    <name type="scientific">Schistosoma curassoni</name>
    <dbReference type="NCBI Taxonomy" id="6186"/>
    <lineage>
        <taxon>Eukaryota</taxon>
        <taxon>Metazoa</taxon>
        <taxon>Spiralia</taxon>
        <taxon>Lophotrochozoa</taxon>
        <taxon>Platyhelminthes</taxon>
        <taxon>Trematoda</taxon>
        <taxon>Digenea</taxon>
        <taxon>Strigeidida</taxon>
        <taxon>Schistosomatoidea</taxon>
        <taxon>Schistosomatidae</taxon>
        <taxon>Schistosoma</taxon>
    </lineage>
</organism>
<evidence type="ECO:0000313" key="4">
    <source>
        <dbReference type="WBParaSite" id="SCUD_0001113101-mRNA-1"/>
    </source>
</evidence>
<proteinExistence type="predicted"/>
<evidence type="ECO:0000313" key="2">
    <source>
        <dbReference type="EMBL" id="VDP43180.1"/>
    </source>
</evidence>